<keyword evidence="2" id="KW-0812">Transmembrane</keyword>
<organism evidence="3 4">
    <name type="scientific">Blastocystis sp. subtype 1 (strain ATCC 50177 / NandII)</name>
    <dbReference type="NCBI Taxonomy" id="478820"/>
    <lineage>
        <taxon>Eukaryota</taxon>
        <taxon>Sar</taxon>
        <taxon>Stramenopiles</taxon>
        <taxon>Bigyra</taxon>
        <taxon>Opalozoa</taxon>
        <taxon>Opalinata</taxon>
        <taxon>Blastocystidae</taxon>
        <taxon>Blastocystis</taxon>
    </lineage>
</organism>
<dbReference type="SUPFAM" id="SSF49899">
    <property type="entry name" value="Concanavalin A-like lectins/glucanases"/>
    <property type="match status" value="1"/>
</dbReference>
<evidence type="ECO:0000256" key="2">
    <source>
        <dbReference type="SAM" id="Phobius"/>
    </source>
</evidence>
<proteinExistence type="predicted"/>
<keyword evidence="4" id="KW-1185">Reference proteome</keyword>
<dbReference type="PROSITE" id="PS00290">
    <property type="entry name" value="IG_MHC"/>
    <property type="match status" value="1"/>
</dbReference>
<reference evidence="3 4" key="1">
    <citation type="submission" date="2016-05" db="EMBL/GenBank/DDBJ databases">
        <title>Nuclear genome of Blastocystis sp. subtype 1 NandII.</title>
        <authorList>
            <person name="Gentekaki E."/>
            <person name="Curtis B."/>
            <person name="Stairs C."/>
            <person name="Eme L."/>
            <person name="Herman E."/>
            <person name="Klimes V."/>
            <person name="Arias M.C."/>
            <person name="Elias M."/>
            <person name="Hilliou F."/>
            <person name="Klute M."/>
            <person name="Malik S.-B."/>
            <person name="Pightling A."/>
            <person name="Rachubinski R."/>
            <person name="Salas D."/>
            <person name="Schlacht A."/>
            <person name="Suga H."/>
            <person name="Archibald J."/>
            <person name="Ball S.G."/>
            <person name="Clark G."/>
            <person name="Dacks J."/>
            <person name="Van Der Giezen M."/>
            <person name="Tsaousis A."/>
            <person name="Roger A."/>
        </authorList>
    </citation>
    <scope>NUCLEOTIDE SEQUENCE [LARGE SCALE GENOMIC DNA]</scope>
    <source>
        <strain evidence="4">ATCC 50177 / NandII</strain>
    </source>
</reference>
<dbReference type="InterPro" id="IPR013320">
    <property type="entry name" value="ConA-like_dom_sf"/>
</dbReference>
<evidence type="ECO:0000256" key="1">
    <source>
        <dbReference type="SAM" id="MobiDB-lite"/>
    </source>
</evidence>
<keyword evidence="2" id="KW-0472">Membrane</keyword>
<accession>A0A196SL43</accession>
<keyword evidence="2" id="KW-1133">Transmembrane helix</keyword>
<evidence type="ECO:0000313" key="4">
    <source>
        <dbReference type="Proteomes" id="UP000078348"/>
    </source>
</evidence>
<sequence>MKVLRSFESEGTFQNLKNRIMETRELSIEFWMQNYPGNYVISMPFAIDPEDAEEQEHTVFTVLLLGDKGHLFVKEKEETIQSHEFIDFRSGSKYVHVVITAEFRSDRTLYKGYVNGTQYGSDQRNPVQFASWNASAKFYGSRLRSLRFAPPCWGGEVYAVAFYDHALPPSQILHNTACSVPPSLPSIRITSIHIPMNRMSPLSIPLYDFNVDSHSNLFEGYSSEMRLMSLPQKGTLYSSAMSPIVSLPPTGLVILNSTFFFLPKPGEFGSDIYATLVFSLQNSYGTLSPKSVSIIVDWVNSDPIVADHNYTLSTTEIKHVVIDVVDHDGDKNYTRFVQISPNCRLLTPLHNDLLYDFAFDMEYVGGAGGSEDDCVIEYLVGDSHGGKSAPANLRFHVTNTLSLQQTTFEVEEGMTSEIDLRLDDVFVDLVTLPSHGLLSGNSSLLVYSAEAFYFTSPKVDADGNPIGHEDEGFACTVVHKGLSSPLFHLTLVILNVNSPPRLAAVSSLPFFVYASTPVPISVFDDDFNTAVCTLTITTTTGFFSIALAPHNHTHSGLEWLEGNYGEGMEDNKLVARGSLRAINDSLQTLAYRAVYRLNDTLVVRVVDGEFEAETRVAMVYTMEEKKSVSWPLVVGVVVLVVVLVRLLCCCCCSCHKKRELVKKEVEKKKEVEMVERRTVPPPLPAALTTKKKTPPPLPSSLPPKNETRQTHSAVATPENVEPHSKASVRPPTVGM</sequence>
<evidence type="ECO:0000313" key="3">
    <source>
        <dbReference type="EMBL" id="OAO16917.1"/>
    </source>
</evidence>
<dbReference type="EMBL" id="LXWW01000054">
    <property type="protein sequence ID" value="OAO16917.1"/>
    <property type="molecule type" value="Genomic_DNA"/>
</dbReference>
<feature type="transmembrane region" description="Helical" evidence="2">
    <location>
        <begin position="628"/>
        <end position="647"/>
    </location>
</feature>
<protein>
    <submittedName>
        <fullName evidence="3">Uncharacterized protein</fullName>
    </submittedName>
</protein>
<name>A0A196SL43_BLAHN</name>
<dbReference type="Proteomes" id="UP000078348">
    <property type="component" value="Unassembled WGS sequence"/>
</dbReference>
<dbReference type="AlphaFoldDB" id="A0A196SL43"/>
<feature type="region of interest" description="Disordered" evidence="1">
    <location>
        <begin position="673"/>
        <end position="735"/>
    </location>
</feature>
<dbReference type="InterPro" id="IPR003006">
    <property type="entry name" value="Ig/MHC_CS"/>
</dbReference>
<comment type="caution">
    <text evidence="3">The sequence shown here is derived from an EMBL/GenBank/DDBJ whole genome shotgun (WGS) entry which is preliminary data.</text>
</comment>
<gene>
    <name evidence="3" type="ORF">AV274_1361</name>
</gene>
<dbReference type="OrthoDB" id="10593213at2759"/>
<dbReference type="Gene3D" id="2.60.120.200">
    <property type="match status" value="1"/>
</dbReference>